<feature type="chain" id="PRO_5047107227" evidence="2">
    <location>
        <begin position="28"/>
        <end position="49"/>
    </location>
</feature>
<dbReference type="EMBL" id="JBHSKD010000003">
    <property type="protein sequence ID" value="MFC5175589.1"/>
    <property type="molecule type" value="Genomic_DNA"/>
</dbReference>
<keyword evidence="1" id="KW-0479">Metal-binding</keyword>
<evidence type="ECO:0000313" key="3">
    <source>
        <dbReference type="EMBL" id="MFC5175589.1"/>
    </source>
</evidence>
<reference evidence="4" key="1">
    <citation type="journal article" date="2019" name="Int. J. Syst. Evol. Microbiol.">
        <title>The Global Catalogue of Microorganisms (GCM) 10K type strain sequencing project: providing services to taxonomists for standard genome sequencing and annotation.</title>
        <authorList>
            <consortium name="The Broad Institute Genomics Platform"/>
            <consortium name="The Broad Institute Genome Sequencing Center for Infectious Disease"/>
            <person name="Wu L."/>
            <person name="Ma J."/>
        </authorList>
    </citation>
    <scope>NUCLEOTIDE SEQUENCE [LARGE SCALE GENOMIC DNA]</scope>
    <source>
        <strain evidence="4">DFY41</strain>
    </source>
</reference>
<name>A0ABW0BE53_9ACTN</name>
<dbReference type="Proteomes" id="UP001596087">
    <property type="component" value="Unassembled WGS sequence"/>
</dbReference>
<evidence type="ECO:0000256" key="2">
    <source>
        <dbReference type="SAM" id="SignalP"/>
    </source>
</evidence>
<evidence type="ECO:0000313" key="4">
    <source>
        <dbReference type="Proteomes" id="UP001596087"/>
    </source>
</evidence>
<comment type="caution">
    <text evidence="3">The sequence shown here is derived from an EMBL/GenBank/DDBJ whole genome shotgun (WGS) entry which is preliminary data.</text>
</comment>
<dbReference type="InterPro" id="IPR018527">
    <property type="entry name" value="Rubredoxin_Fe_BS"/>
</dbReference>
<evidence type="ECO:0000256" key="1">
    <source>
        <dbReference type="ARBA" id="ARBA00022723"/>
    </source>
</evidence>
<gene>
    <name evidence="3" type="ORF">ACFPGP_02825</name>
</gene>
<organism evidence="3 4">
    <name type="scientific">Nocardioides taihuensis</name>
    <dbReference type="NCBI Taxonomy" id="1835606"/>
    <lineage>
        <taxon>Bacteria</taxon>
        <taxon>Bacillati</taxon>
        <taxon>Actinomycetota</taxon>
        <taxon>Actinomycetes</taxon>
        <taxon>Propionibacteriales</taxon>
        <taxon>Nocardioidaceae</taxon>
        <taxon>Nocardioides</taxon>
    </lineage>
</organism>
<accession>A0ABW0BE53</accession>
<proteinExistence type="predicted"/>
<keyword evidence="2" id="KW-0732">Signal</keyword>
<keyword evidence="4" id="KW-1185">Reference proteome</keyword>
<dbReference type="PROSITE" id="PS00202">
    <property type="entry name" value="RUBREDOXIN"/>
    <property type="match status" value="1"/>
</dbReference>
<feature type="signal peptide" evidence="2">
    <location>
        <begin position="1"/>
        <end position="27"/>
    </location>
</feature>
<dbReference type="RefSeq" id="WP_378586592.1">
    <property type="nucleotide sequence ID" value="NZ_JBHSKD010000003.1"/>
</dbReference>
<protein>
    <submittedName>
        <fullName evidence="3">Uncharacterized protein</fullName>
    </submittedName>
</protein>
<sequence>MKIAVKAGALLATVVMSIGLLGSPASAMDSSWGCPGCAKAPSHNKPFIP</sequence>